<dbReference type="Proteomes" id="UP000321726">
    <property type="component" value="Unassembled WGS sequence"/>
</dbReference>
<reference evidence="2 3" key="1">
    <citation type="submission" date="2019-07" db="EMBL/GenBank/DDBJ databases">
        <title>Whole genome shotgun sequence of Halomonas cupida NBRC 102219.</title>
        <authorList>
            <person name="Hosoyama A."/>
            <person name="Uohara A."/>
            <person name="Ohji S."/>
            <person name="Ichikawa N."/>
        </authorList>
    </citation>
    <scope>NUCLEOTIDE SEQUENCE [LARGE SCALE GENOMIC DNA]</scope>
    <source>
        <strain evidence="2 3">NBRC 102219</strain>
    </source>
</reference>
<comment type="caution">
    <text evidence="2">The sequence shown here is derived from an EMBL/GenBank/DDBJ whole genome shotgun (WGS) entry which is preliminary data.</text>
</comment>
<dbReference type="InterPro" id="IPR020941">
    <property type="entry name" value="SUFU-like_domain"/>
</dbReference>
<sequence length="196" mass="22646">MDFSIMEKNSIYSGLMSHVDTFWPSEKKEVFSWEKGGIKSILPDFRVLRISPGKQGEPWVYLTLGAWEVDNNLPFRQEFLIISPYESPRHIETLAMLSSYYSGTANLSTGSCVNIGREWLEGATCTHLLISLPYPYGPELENYNSSQISVKYRWLLPIHSSEKDFLDKYGLEELEKRFDKNEMDYLDPLRASVVIE</sequence>
<feature type="domain" description="Suppressor of fused-like" evidence="1">
    <location>
        <begin position="46"/>
        <end position="190"/>
    </location>
</feature>
<gene>
    <name evidence="2" type="ORF">HCU01_42890</name>
</gene>
<evidence type="ECO:0000259" key="1">
    <source>
        <dbReference type="Pfam" id="PF05076"/>
    </source>
</evidence>
<dbReference type="EMBL" id="BJXU01000214">
    <property type="protein sequence ID" value="GEN26340.1"/>
    <property type="molecule type" value="Genomic_DNA"/>
</dbReference>
<evidence type="ECO:0000313" key="2">
    <source>
        <dbReference type="EMBL" id="GEN26340.1"/>
    </source>
</evidence>
<accession>A0ABQ0WKQ7</accession>
<dbReference type="RefSeq" id="WP_084542101.1">
    <property type="nucleotide sequence ID" value="NZ_BJXU01000214.1"/>
</dbReference>
<dbReference type="Pfam" id="PF05076">
    <property type="entry name" value="SUFU"/>
    <property type="match status" value="1"/>
</dbReference>
<organism evidence="2 3">
    <name type="scientific">Halomonas cupida</name>
    <dbReference type="NCBI Taxonomy" id="44933"/>
    <lineage>
        <taxon>Bacteria</taxon>
        <taxon>Pseudomonadati</taxon>
        <taxon>Pseudomonadota</taxon>
        <taxon>Gammaproteobacteria</taxon>
        <taxon>Oceanospirillales</taxon>
        <taxon>Halomonadaceae</taxon>
        <taxon>Halomonas</taxon>
    </lineage>
</organism>
<name>A0ABQ0WKQ7_9GAMM</name>
<evidence type="ECO:0000313" key="3">
    <source>
        <dbReference type="Proteomes" id="UP000321726"/>
    </source>
</evidence>
<protein>
    <recommendedName>
        <fullName evidence="1">Suppressor of fused-like domain-containing protein</fullName>
    </recommendedName>
</protein>
<proteinExistence type="predicted"/>
<keyword evidence="3" id="KW-1185">Reference proteome</keyword>